<reference evidence="3 4" key="1">
    <citation type="submission" date="2023-03" db="EMBL/GenBank/DDBJ databases">
        <title>Description of Hydrogenimonas sp. ISO32.</title>
        <authorList>
            <person name="Mino S."/>
            <person name="Fukazawa S."/>
            <person name="Sawabe T."/>
        </authorList>
    </citation>
    <scope>NUCLEOTIDE SEQUENCE [LARGE SCALE GENOMIC DNA]</scope>
    <source>
        <strain evidence="3 4">ISO32</strain>
    </source>
</reference>
<evidence type="ECO:0000313" key="3">
    <source>
        <dbReference type="EMBL" id="BDY12721.1"/>
    </source>
</evidence>
<dbReference type="InterPro" id="IPR004394">
    <property type="entry name" value="Iojap/RsfS/C7orf30"/>
</dbReference>
<evidence type="ECO:0000313" key="4">
    <source>
        <dbReference type="Proteomes" id="UP001321445"/>
    </source>
</evidence>
<accession>A0ABM8FLV6</accession>
<name>A0ABM8FLV6_9BACT</name>
<dbReference type="NCBIfam" id="TIGR00090">
    <property type="entry name" value="rsfS_iojap_ybeB"/>
    <property type="match status" value="1"/>
</dbReference>
<proteinExistence type="inferred from homology"/>
<dbReference type="Pfam" id="PF02410">
    <property type="entry name" value="RsfS"/>
    <property type="match status" value="1"/>
</dbReference>
<keyword evidence="2" id="KW-0678">Repressor</keyword>
<evidence type="ECO:0000256" key="1">
    <source>
        <dbReference type="ARBA" id="ARBA00010574"/>
    </source>
</evidence>
<organism evidence="3 4">
    <name type="scientific">Hydrogenimonas cancrithermarum</name>
    <dbReference type="NCBI Taxonomy" id="2993563"/>
    <lineage>
        <taxon>Bacteria</taxon>
        <taxon>Pseudomonadati</taxon>
        <taxon>Campylobacterota</taxon>
        <taxon>Epsilonproteobacteria</taxon>
        <taxon>Campylobacterales</taxon>
        <taxon>Hydrogenimonadaceae</taxon>
        <taxon>Hydrogenimonas</taxon>
    </lineage>
</organism>
<dbReference type="HAMAP" id="MF_01477">
    <property type="entry name" value="Iojap_RsfS"/>
    <property type="match status" value="1"/>
</dbReference>
<dbReference type="Proteomes" id="UP001321445">
    <property type="component" value="Chromosome"/>
</dbReference>
<keyword evidence="2" id="KW-0963">Cytoplasm</keyword>
<dbReference type="InterPro" id="IPR043519">
    <property type="entry name" value="NT_sf"/>
</dbReference>
<protein>
    <recommendedName>
        <fullName evidence="2">Ribosomal silencing factor RsfS</fullName>
    </recommendedName>
</protein>
<gene>
    <name evidence="2 3" type="primary">rsfS</name>
    <name evidence="3" type="ORF">HCR_10330</name>
</gene>
<comment type="subcellular location">
    <subcellularLocation>
        <location evidence="2">Cytoplasm</location>
    </subcellularLocation>
</comment>
<keyword evidence="4" id="KW-1185">Reference proteome</keyword>
<dbReference type="PANTHER" id="PTHR21043">
    <property type="entry name" value="IOJAP SUPERFAMILY ORTHOLOG"/>
    <property type="match status" value="1"/>
</dbReference>
<dbReference type="PANTHER" id="PTHR21043:SF0">
    <property type="entry name" value="MITOCHONDRIAL ASSEMBLY OF RIBOSOMAL LARGE SUBUNIT PROTEIN 1"/>
    <property type="match status" value="1"/>
</dbReference>
<dbReference type="EMBL" id="AP027370">
    <property type="protein sequence ID" value="BDY12721.1"/>
    <property type="molecule type" value="Genomic_DNA"/>
</dbReference>
<comment type="function">
    <text evidence="2">Functions as a ribosomal silencing factor. Interacts with ribosomal protein uL14 (rplN), blocking formation of intersubunit bridge B8. Prevents association of the 30S and 50S ribosomal subunits and the formation of functional ribosomes, thus repressing translation.</text>
</comment>
<dbReference type="Gene3D" id="3.30.460.10">
    <property type="entry name" value="Beta Polymerase, domain 2"/>
    <property type="match status" value="1"/>
</dbReference>
<comment type="similarity">
    <text evidence="1 2">Belongs to the Iojap/RsfS family.</text>
</comment>
<keyword evidence="2" id="KW-0810">Translation regulation</keyword>
<dbReference type="SUPFAM" id="SSF81301">
    <property type="entry name" value="Nucleotidyltransferase"/>
    <property type="match status" value="1"/>
</dbReference>
<comment type="subunit">
    <text evidence="2">Interacts with ribosomal protein uL14 (rplN).</text>
</comment>
<evidence type="ECO:0000256" key="2">
    <source>
        <dbReference type="HAMAP-Rule" id="MF_01477"/>
    </source>
</evidence>
<sequence>MTNEMQSRIDRIVDQLDQKKAEDIQVFDLSDKEYLTSYVVIATTLGDKHTLALLDHLRETLKPEGESFIAVDEGEQWTVIDLGDIMIHLMVPDYRAKYNLEEFLDSLGKRDNR</sequence>